<dbReference type="EMBL" id="GGEC01089184">
    <property type="protein sequence ID" value="MBX69668.1"/>
    <property type="molecule type" value="Transcribed_RNA"/>
</dbReference>
<evidence type="ECO:0000313" key="1">
    <source>
        <dbReference type="EMBL" id="MBX69668.1"/>
    </source>
</evidence>
<accession>A0A2P2QRV9</accession>
<organism evidence="1">
    <name type="scientific">Rhizophora mucronata</name>
    <name type="common">Asiatic mangrove</name>
    <dbReference type="NCBI Taxonomy" id="61149"/>
    <lineage>
        <taxon>Eukaryota</taxon>
        <taxon>Viridiplantae</taxon>
        <taxon>Streptophyta</taxon>
        <taxon>Embryophyta</taxon>
        <taxon>Tracheophyta</taxon>
        <taxon>Spermatophyta</taxon>
        <taxon>Magnoliopsida</taxon>
        <taxon>eudicotyledons</taxon>
        <taxon>Gunneridae</taxon>
        <taxon>Pentapetalae</taxon>
        <taxon>rosids</taxon>
        <taxon>fabids</taxon>
        <taxon>Malpighiales</taxon>
        <taxon>Rhizophoraceae</taxon>
        <taxon>Rhizophora</taxon>
    </lineage>
</organism>
<name>A0A2P2QRV9_RHIMU</name>
<sequence>MASQHEVLNSEHFKLYPNKKLQRDIENKACKLTPLLSNHKRKLKNTDAITQINEMFLSVLKMHMEFSCYPKLDVYHMDTDIIRFRPDCPIGCALMVVQSN</sequence>
<protein>
    <submittedName>
        <fullName evidence="1">Uncharacterized protein</fullName>
    </submittedName>
</protein>
<proteinExistence type="predicted"/>
<dbReference type="AlphaFoldDB" id="A0A2P2QRV9"/>
<reference evidence="1" key="1">
    <citation type="submission" date="2018-02" db="EMBL/GenBank/DDBJ databases">
        <title>Rhizophora mucronata_Transcriptome.</title>
        <authorList>
            <person name="Meera S.P."/>
            <person name="Sreeshan A."/>
            <person name="Augustine A."/>
        </authorList>
    </citation>
    <scope>NUCLEOTIDE SEQUENCE</scope>
    <source>
        <tissue evidence="1">Leaf</tissue>
    </source>
</reference>